<proteinExistence type="predicted"/>
<evidence type="ECO:0000256" key="2">
    <source>
        <dbReference type="ARBA" id="ARBA00022759"/>
    </source>
</evidence>
<dbReference type="GO" id="GO:0016787">
    <property type="term" value="F:hydrolase activity"/>
    <property type="evidence" value="ECO:0007669"/>
    <property type="project" value="UniProtKB-KW"/>
</dbReference>
<dbReference type="GO" id="GO:0003723">
    <property type="term" value="F:RNA binding"/>
    <property type="evidence" value="ECO:0007669"/>
    <property type="project" value="InterPro"/>
</dbReference>
<dbReference type="GO" id="GO:0016829">
    <property type="term" value="F:lyase activity"/>
    <property type="evidence" value="ECO:0007669"/>
    <property type="project" value="UniProtKB-KW"/>
</dbReference>
<evidence type="ECO:0000256" key="1">
    <source>
        <dbReference type="ARBA" id="ARBA00022722"/>
    </source>
</evidence>
<evidence type="ECO:0000256" key="3">
    <source>
        <dbReference type="ARBA" id="ARBA00022801"/>
    </source>
</evidence>
<evidence type="ECO:0000313" key="7">
    <source>
        <dbReference type="EMBL" id="KAJ7304653.1"/>
    </source>
</evidence>
<feature type="chain" id="PRO_5042053476" evidence="6">
    <location>
        <begin position="21"/>
        <end position="134"/>
    </location>
</feature>
<dbReference type="AlphaFoldDB" id="A0AAD6Z2X8"/>
<keyword evidence="3" id="KW-0378">Hydrolase</keyword>
<keyword evidence="8" id="KW-1185">Reference proteome</keyword>
<reference evidence="7" key="1">
    <citation type="submission" date="2023-03" db="EMBL/GenBank/DDBJ databases">
        <title>Massive genome expansion in bonnet fungi (Mycena s.s.) driven by repeated elements and novel gene families across ecological guilds.</title>
        <authorList>
            <consortium name="Lawrence Berkeley National Laboratory"/>
            <person name="Harder C.B."/>
            <person name="Miyauchi S."/>
            <person name="Viragh M."/>
            <person name="Kuo A."/>
            <person name="Thoen E."/>
            <person name="Andreopoulos B."/>
            <person name="Lu D."/>
            <person name="Skrede I."/>
            <person name="Drula E."/>
            <person name="Henrissat B."/>
            <person name="Morin E."/>
            <person name="Kohler A."/>
            <person name="Barry K."/>
            <person name="LaButti K."/>
            <person name="Morin E."/>
            <person name="Salamov A."/>
            <person name="Lipzen A."/>
            <person name="Mereny Z."/>
            <person name="Hegedus B."/>
            <person name="Baldrian P."/>
            <person name="Stursova M."/>
            <person name="Weitz H."/>
            <person name="Taylor A."/>
            <person name="Grigoriev I.V."/>
            <person name="Nagy L.G."/>
            <person name="Martin F."/>
            <person name="Kauserud H."/>
        </authorList>
    </citation>
    <scope>NUCLEOTIDE SEQUENCE</scope>
    <source>
        <strain evidence="7">CBHHK002</strain>
    </source>
</reference>
<sequence length="134" mass="13435">MFQAVCSLLVAAVLATFALASPTGRALPSGNVGCGSHTYTVNQVVAAVNGGVAHINNPIGSDSYPHTFRNDEGLRLFCSGSSFLEYPILSGGAAYAGGSPGADRVVFNTAGTYCAVITHTGAASTNGFVSCAGD</sequence>
<keyword evidence="5" id="KW-0456">Lyase</keyword>
<evidence type="ECO:0000256" key="4">
    <source>
        <dbReference type="ARBA" id="ARBA00023157"/>
    </source>
</evidence>
<feature type="signal peptide" evidence="6">
    <location>
        <begin position="1"/>
        <end position="20"/>
    </location>
</feature>
<comment type="caution">
    <text evidence="7">The sequence shown here is derived from an EMBL/GenBank/DDBJ whole genome shotgun (WGS) entry which is preliminary data.</text>
</comment>
<dbReference type="InterPro" id="IPR000026">
    <property type="entry name" value="N1-like"/>
</dbReference>
<dbReference type="GO" id="GO:0004521">
    <property type="term" value="F:RNA endonuclease activity"/>
    <property type="evidence" value="ECO:0007669"/>
    <property type="project" value="InterPro"/>
</dbReference>
<evidence type="ECO:0000313" key="8">
    <source>
        <dbReference type="Proteomes" id="UP001218218"/>
    </source>
</evidence>
<dbReference type="PANTHER" id="PTHR42104">
    <property type="entry name" value="EXTRACELLULAR GUANYL-SPECIFIC RIBONUCLEASE RNTA (AFU_ORTHOLOGUE AFUA_4G03230)"/>
    <property type="match status" value="1"/>
</dbReference>
<dbReference type="Gene3D" id="3.10.450.30">
    <property type="entry name" value="Microbial ribonucleases"/>
    <property type="match status" value="1"/>
</dbReference>
<dbReference type="SUPFAM" id="SSF53933">
    <property type="entry name" value="Microbial ribonucleases"/>
    <property type="match status" value="1"/>
</dbReference>
<gene>
    <name evidence="7" type="ORF">DFH08DRAFT_50788</name>
</gene>
<dbReference type="InterPro" id="IPR016191">
    <property type="entry name" value="Ribonuclease/ribotoxin"/>
</dbReference>
<keyword evidence="4" id="KW-1015">Disulfide bond</keyword>
<protein>
    <submittedName>
        <fullName evidence="7">Guanyl-specific ribonuclease C2</fullName>
    </submittedName>
</protein>
<name>A0AAD6Z2X8_9AGAR</name>
<dbReference type="EMBL" id="JARIHO010000100">
    <property type="protein sequence ID" value="KAJ7304653.1"/>
    <property type="molecule type" value="Genomic_DNA"/>
</dbReference>
<keyword evidence="2" id="KW-0255">Endonuclease</keyword>
<evidence type="ECO:0000256" key="6">
    <source>
        <dbReference type="SAM" id="SignalP"/>
    </source>
</evidence>
<dbReference type="PANTHER" id="PTHR42104:SF1">
    <property type="entry name" value="EXTRACELLULAR GUANYL-SPECIFIC RIBONUCLEASE RNTA (AFU_ORTHOLOGUE AFUA_4G03230)"/>
    <property type="match status" value="1"/>
</dbReference>
<evidence type="ECO:0000256" key="5">
    <source>
        <dbReference type="ARBA" id="ARBA00023239"/>
    </source>
</evidence>
<dbReference type="Pfam" id="PF00545">
    <property type="entry name" value="Ribonuclease"/>
    <property type="match status" value="1"/>
</dbReference>
<dbReference type="Proteomes" id="UP001218218">
    <property type="component" value="Unassembled WGS sequence"/>
</dbReference>
<keyword evidence="6" id="KW-0732">Signal</keyword>
<organism evidence="7 8">
    <name type="scientific">Mycena albidolilacea</name>
    <dbReference type="NCBI Taxonomy" id="1033008"/>
    <lineage>
        <taxon>Eukaryota</taxon>
        <taxon>Fungi</taxon>
        <taxon>Dikarya</taxon>
        <taxon>Basidiomycota</taxon>
        <taxon>Agaricomycotina</taxon>
        <taxon>Agaricomycetes</taxon>
        <taxon>Agaricomycetidae</taxon>
        <taxon>Agaricales</taxon>
        <taxon>Marasmiineae</taxon>
        <taxon>Mycenaceae</taxon>
        <taxon>Mycena</taxon>
    </lineage>
</organism>
<keyword evidence="1" id="KW-0540">Nuclease</keyword>
<accession>A0AAD6Z2X8</accession>